<dbReference type="Proteomes" id="UP000438093">
    <property type="component" value="Unassembled WGS sequence"/>
</dbReference>
<name>A0A6N7RL54_9ACTN</name>
<dbReference type="RefSeq" id="WP_154332632.1">
    <property type="nucleotide sequence ID" value="NZ_VTFY01000002.1"/>
</dbReference>
<evidence type="ECO:0008006" key="3">
    <source>
        <dbReference type="Google" id="ProtNLM"/>
    </source>
</evidence>
<sequence>MPKTSYRAVEETKNKMLAYLAECSDSRQPAQVSIDAMAADLGLTRHRVIHARDELLLEGCVQTIPQYSEMGARMPNGYRITPFGRARLRKARLETTGLAGVEGSPQCRK</sequence>
<reference evidence="2" key="1">
    <citation type="submission" date="2019-08" db="EMBL/GenBank/DDBJ databases">
        <title>Arthrobacter sp. nov., isolated from plateau pika and Tibetan wild ass.</title>
        <authorList>
            <person name="Ge Y."/>
        </authorList>
    </citation>
    <scope>NUCLEOTIDE SEQUENCE [LARGE SCALE GENOMIC DNA]</scope>
    <source>
        <strain evidence="2">HF-4214</strain>
    </source>
</reference>
<evidence type="ECO:0000313" key="1">
    <source>
        <dbReference type="EMBL" id="MRX81752.1"/>
    </source>
</evidence>
<proteinExistence type="predicted"/>
<gene>
    <name evidence="1" type="ORF">GJG86_04505</name>
</gene>
<protein>
    <recommendedName>
        <fullName evidence="3">DNA-binding protein</fullName>
    </recommendedName>
</protein>
<accession>A0A6N7RL54</accession>
<comment type="caution">
    <text evidence="1">The sequence shown here is derived from an EMBL/GenBank/DDBJ whole genome shotgun (WGS) entry which is preliminary data.</text>
</comment>
<organism evidence="1 2">
    <name type="scientific">Eggerthella guodeyinii</name>
    <dbReference type="NCBI Taxonomy" id="2690837"/>
    <lineage>
        <taxon>Bacteria</taxon>
        <taxon>Bacillati</taxon>
        <taxon>Actinomycetota</taxon>
        <taxon>Coriobacteriia</taxon>
        <taxon>Eggerthellales</taxon>
        <taxon>Eggerthellaceae</taxon>
        <taxon>Eggerthella</taxon>
    </lineage>
</organism>
<dbReference type="EMBL" id="VTFY01000002">
    <property type="protein sequence ID" value="MRX81752.1"/>
    <property type="molecule type" value="Genomic_DNA"/>
</dbReference>
<keyword evidence="2" id="KW-1185">Reference proteome</keyword>
<evidence type="ECO:0000313" key="2">
    <source>
        <dbReference type="Proteomes" id="UP000438093"/>
    </source>
</evidence>
<dbReference type="AlphaFoldDB" id="A0A6N7RL54"/>